<sequence length="186" mass="21606">MTTGESQAMRYGKIYEPIARNEYHQEQREKYPDIEIVAGGTNLNTEYPGLSCSHDGWVKINGRVKKVLEIKCPFSLQDVDPHCFDSYLKGKRLNSFYLKRNVNGEITLKENTIYYDQVQMELAMTGVSTCDFVVWSKMGLLTIPISFNQSAWDNLHPKLKKFHWEYMAAEYFSRRSARDLNPLCLT</sequence>
<dbReference type="AlphaFoldDB" id="A0AAE1LRU7"/>
<protein>
    <submittedName>
        <fullName evidence="2">Translation initiation factor IF-2</fullName>
    </submittedName>
</protein>
<keyword evidence="3" id="KW-1185">Reference proteome</keyword>
<reference evidence="2" key="2">
    <citation type="journal article" date="2023" name="BMC Genomics">
        <title>Pest status, molecular evolution, and epigenetic factors derived from the genome assembly of Frankliniella fusca, a thysanopteran phytovirus vector.</title>
        <authorList>
            <person name="Catto M.A."/>
            <person name="Labadie P.E."/>
            <person name="Jacobson A.L."/>
            <person name="Kennedy G.G."/>
            <person name="Srinivasan R."/>
            <person name="Hunt B.G."/>
        </authorList>
    </citation>
    <scope>NUCLEOTIDE SEQUENCE</scope>
    <source>
        <strain evidence="2">PL_HMW_Pooled</strain>
    </source>
</reference>
<feature type="domain" description="YqaJ viral recombinase" evidence="1">
    <location>
        <begin position="5"/>
        <end position="127"/>
    </location>
</feature>
<dbReference type="Pfam" id="PF09588">
    <property type="entry name" value="YqaJ"/>
    <property type="match status" value="1"/>
</dbReference>
<reference evidence="2" key="1">
    <citation type="submission" date="2021-07" db="EMBL/GenBank/DDBJ databases">
        <authorList>
            <person name="Catto M.A."/>
            <person name="Jacobson A."/>
            <person name="Kennedy G."/>
            <person name="Labadie P."/>
            <person name="Hunt B.G."/>
            <person name="Srinivasan R."/>
        </authorList>
    </citation>
    <scope>NUCLEOTIDE SEQUENCE</scope>
    <source>
        <strain evidence="2">PL_HMW_Pooled</strain>
        <tissue evidence="2">Head</tissue>
    </source>
</reference>
<dbReference type="Gene3D" id="3.90.320.10">
    <property type="match status" value="1"/>
</dbReference>
<evidence type="ECO:0000259" key="1">
    <source>
        <dbReference type="Pfam" id="PF09588"/>
    </source>
</evidence>
<keyword evidence="2" id="KW-0396">Initiation factor</keyword>
<comment type="caution">
    <text evidence="2">The sequence shown here is derived from an EMBL/GenBank/DDBJ whole genome shotgun (WGS) entry which is preliminary data.</text>
</comment>
<dbReference type="CDD" id="cd22343">
    <property type="entry name" value="PDDEXK_lambda_exonuclease-like"/>
    <property type="match status" value="1"/>
</dbReference>
<dbReference type="Proteomes" id="UP001219518">
    <property type="component" value="Unassembled WGS sequence"/>
</dbReference>
<keyword evidence="2" id="KW-0648">Protein biosynthesis</keyword>
<evidence type="ECO:0000313" key="3">
    <source>
        <dbReference type="Proteomes" id="UP001219518"/>
    </source>
</evidence>
<proteinExistence type="predicted"/>
<dbReference type="GO" id="GO:0006281">
    <property type="term" value="P:DNA repair"/>
    <property type="evidence" value="ECO:0007669"/>
    <property type="project" value="UniProtKB-ARBA"/>
</dbReference>
<name>A0AAE1LRU7_9NEOP</name>
<dbReference type="EMBL" id="JAHWGI010001403">
    <property type="protein sequence ID" value="KAK3929778.1"/>
    <property type="molecule type" value="Genomic_DNA"/>
</dbReference>
<dbReference type="PANTHER" id="PTHR46609:SF8">
    <property type="entry name" value="YQAJ VIRAL RECOMBINASE DOMAIN-CONTAINING PROTEIN"/>
    <property type="match status" value="1"/>
</dbReference>
<dbReference type="InterPro" id="IPR011604">
    <property type="entry name" value="PDDEXK-like_dom_sf"/>
</dbReference>
<gene>
    <name evidence="2" type="ORF">KUF71_019619</name>
</gene>
<dbReference type="InterPro" id="IPR011335">
    <property type="entry name" value="Restrct_endonuc-II-like"/>
</dbReference>
<dbReference type="InterPro" id="IPR019080">
    <property type="entry name" value="YqaJ_viral_recombinase"/>
</dbReference>
<dbReference type="InterPro" id="IPR051703">
    <property type="entry name" value="NF-kappa-B_Signaling_Reg"/>
</dbReference>
<accession>A0AAE1LRU7</accession>
<organism evidence="2 3">
    <name type="scientific">Frankliniella fusca</name>
    <dbReference type="NCBI Taxonomy" id="407009"/>
    <lineage>
        <taxon>Eukaryota</taxon>
        <taxon>Metazoa</taxon>
        <taxon>Ecdysozoa</taxon>
        <taxon>Arthropoda</taxon>
        <taxon>Hexapoda</taxon>
        <taxon>Insecta</taxon>
        <taxon>Pterygota</taxon>
        <taxon>Neoptera</taxon>
        <taxon>Paraneoptera</taxon>
        <taxon>Thysanoptera</taxon>
        <taxon>Terebrantia</taxon>
        <taxon>Thripoidea</taxon>
        <taxon>Thripidae</taxon>
        <taxon>Frankliniella</taxon>
    </lineage>
</organism>
<evidence type="ECO:0000313" key="2">
    <source>
        <dbReference type="EMBL" id="KAK3929778.1"/>
    </source>
</evidence>
<dbReference type="SUPFAM" id="SSF52980">
    <property type="entry name" value="Restriction endonuclease-like"/>
    <property type="match status" value="1"/>
</dbReference>
<dbReference type="GO" id="GO:0003743">
    <property type="term" value="F:translation initiation factor activity"/>
    <property type="evidence" value="ECO:0007669"/>
    <property type="project" value="UniProtKB-KW"/>
</dbReference>
<dbReference type="PANTHER" id="PTHR46609">
    <property type="entry name" value="EXONUCLEASE, PHAGE-TYPE/RECB, C-TERMINAL DOMAIN-CONTAINING PROTEIN"/>
    <property type="match status" value="1"/>
</dbReference>